<accession>A0AB74VHD9</accession>
<evidence type="ECO:0000313" key="2">
    <source>
        <dbReference type="Proteomes" id="UP000679373"/>
    </source>
</evidence>
<gene>
    <name evidence="1" type="ORF">KEC93_03815</name>
</gene>
<sequence>MYNTLLRLYKDGAVTETGLEKAVTLKWITGEEKTQIIASVSAS</sequence>
<dbReference type="Proteomes" id="UP000679373">
    <property type="component" value="Chromosome"/>
</dbReference>
<dbReference type="RefSeq" id="WP_111944710.1">
    <property type="nucleotide sequence ID" value="NZ_BKAK01000088.1"/>
</dbReference>
<organism evidence="1 2">
    <name type="scientific">Clostridium beijerinckii</name>
    <name type="common">Clostridium MP</name>
    <dbReference type="NCBI Taxonomy" id="1520"/>
    <lineage>
        <taxon>Bacteria</taxon>
        <taxon>Bacillati</taxon>
        <taxon>Bacillota</taxon>
        <taxon>Clostridia</taxon>
        <taxon>Eubacteriales</taxon>
        <taxon>Clostridiaceae</taxon>
        <taxon>Clostridium</taxon>
    </lineage>
</organism>
<reference evidence="1" key="1">
    <citation type="submission" date="2021-04" db="EMBL/GenBank/DDBJ databases">
        <title>Complete genome sequence of the type strain Clostridium beijerinckii NRRL B-598.</title>
        <authorList>
            <person name="Sedlar K."/>
            <person name="Branska B."/>
            <person name="Bezdicek M."/>
            <person name="Nykrynova M."/>
            <person name="Lengerova M."/>
            <person name="Skutkova H."/>
            <person name="Patakova P."/>
        </authorList>
    </citation>
    <scope>NUCLEOTIDE SEQUENCE</scope>
    <source>
        <strain evidence="1">DSM 791</strain>
    </source>
</reference>
<dbReference type="AlphaFoldDB" id="A0AB74VHD9"/>
<proteinExistence type="predicted"/>
<name>A0AB74VHD9_CLOBE</name>
<keyword evidence="2" id="KW-1185">Reference proteome</keyword>
<dbReference type="GeneID" id="66343620"/>
<evidence type="ECO:0000313" key="1">
    <source>
        <dbReference type="EMBL" id="QUN35967.1"/>
    </source>
</evidence>
<protein>
    <submittedName>
        <fullName evidence="1">XkdX family protein</fullName>
    </submittedName>
</protein>
<dbReference type="EMBL" id="CP073653">
    <property type="protein sequence ID" value="QUN35967.1"/>
    <property type="molecule type" value="Genomic_DNA"/>
</dbReference>